<dbReference type="PROSITE" id="PS51257">
    <property type="entry name" value="PROKAR_LIPOPROTEIN"/>
    <property type="match status" value="1"/>
</dbReference>
<evidence type="ECO:0008006" key="4">
    <source>
        <dbReference type="Google" id="ProtNLM"/>
    </source>
</evidence>
<proteinExistence type="predicted"/>
<protein>
    <recommendedName>
        <fullName evidence="4">Lipoprotein</fullName>
    </recommendedName>
</protein>
<dbReference type="RefSeq" id="WP_420242199.1">
    <property type="nucleotide sequence ID" value="NZ_BOPV01000001.1"/>
</dbReference>
<evidence type="ECO:0000256" key="1">
    <source>
        <dbReference type="SAM" id="SignalP"/>
    </source>
</evidence>
<dbReference type="EMBL" id="BOPV01000001">
    <property type="protein sequence ID" value="GIL39101.1"/>
    <property type="molecule type" value="Genomic_DNA"/>
</dbReference>
<keyword evidence="3" id="KW-1185">Reference proteome</keyword>
<dbReference type="Proteomes" id="UP000681075">
    <property type="component" value="Unassembled WGS sequence"/>
</dbReference>
<keyword evidence="1" id="KW-0732">Signal</keyword>
<organism evidence="2 3">
    <name type="scientific">Roseiterribacter gracilis</name>
    <dbReference type="NCBI Taxonomy" id="2812848"/>
    <lineage>
        <taxon>Bacteria</taxon>
        <taxon>Pseudomonadati</taxon>
        <taxon>Pseudomonadota</taxon>
        <taxon>Alphaproteobacteria</taxon>
        <taxon>Rhodospirillales</taxon>
        <taxon>Roseiterribacteraceae</taxon>
        <taxon>Roseiterribacter</taxon>
    </lineage>
</organism>
<gene>
    <name evidence="2" type="ORF">TMPK1_13380</name>
</gene>
<feature type="chain" id="PRO_5035859037" description="Lipoprotein" evidence="1">
    <location>
        <begin position="21"/>
        <end position="130"/>
    </location>
</feature>
<accession>A0A8S8XB74</accession>
<comment type="caution">
    <text evidence="2">The sequence shown here is derived from an EMBL/GenBank/DDBJ whole genome shotgun (WGS) entry which is preliminary data.</text>
</comment>
<evidence type="ECO:0000313" key="3">
    <source>
        <dbReference type="Proteomes" id="UP000681075"/>
    </source>
</evidence>
<dbReference type="AlphaFoldDB" id="A0A8S8XB74"/>
<reference evidence="2" key="1">
    <citation type="submission" date="2021-02" db="EMBL/GenBank/DDBJ databases">
        <title>Genome sequence of Rhodospirillales sp. strain TMPK1 isolated from soil.</title>
        <authorList>
            <person name="Nakai R."/>
            <person name="Kusada H."/>
            <person name="Tamaki H."/>
        </authorList>
    </citation>
    <scope>NUCLEOTIDE SEQUENCE</scope>
    <source>
        <strain evidence="2">TMPK1</strain>
    </source>
</reference>
<name>A0A8S8XB74_9PROT</name>
<evidence type="ECO:0000313" key="2">
    <source>
        <dbReference type="EMBL" id="GIL39101.1"/>
    </source>
</evidence>
<feature type="signal peptide" evidence="1">
    <location>
        <begin position="1"/>
        <end position="20"/>
    </location>
</feature>
<sequence length="130" mass="14161">MQILRTMSAAALVLSLTACAADTKPPVAAAPDKFVNLVPAYTTFWDETRGLDTTQRVAAFREKFDPLFPGFYSTERVKPPQTVAQQDQRIAQSFETFPSIRTRFETIGAGFGAMLDSAEASFAATFPTSA</sequence>